<keyword evidence="2" id="KW-0479">Metal-binding</keyword>
<evidence type="ECO:0000256" key="1">
    <source>
        <dbReference type="ARBA" id="ARBA00001913"/>
    </source>
</evidence>
<evidence type="ECO:0000256" key="8">
    <source>
        <dbReference type="SAM" id="SignalP"/>
    </source>
</evidence>
<evidence type="ECO:0000256" key="4">
    <source>
        <dbReference type="ARBA" id="ARBA00023157"/>
    </source>
</evidence>
<dbReference type="PROSITE" id="PS00289">
    <property type="entry name" value="PTX_1"/>
    <property type="match status" value="1"/>
</dbReference>
<keyword evidence="11" id="KW-1185">Reference proteome</keyword>
<sequence>MAGTALPLCLLLAAALRGGLTQVPGPMARPGPPLLRLRRLEEQFHRLQEVTLSHLQSIAENYNVSYNIDGRFRALAEQAEVAAAARAALGAELARLATTGRRLHRRLKRLEGTVGALSLLRCPLTHPLGAPVEAGTELHGPPDAAWSWGSQLKQEPRGQAALSSPSPRHPKARRRQRQREDGHRLPADARSGEAPGEDVDPPRDTAPGAQAMAPVLPTVTVVPLEQPPAPQPPGEGRYGAPAPAPTSPACRTGVILLFPNTSAKHVAVLGPGPRWGLRALSVCAWLSTPAPRLGALLSYTTEDGGSKLAVHGRSGDLPGSARFVIGDGEFRELPVTWLLDGEWHHLCLTWSSGQGQYRFYVDRRLLAAGSGFWQGYEIPAGGSLVLGREQDHHGRGFGTMEAFVGHLAGLALWSRALLPGEVASMATGRRLPRSPLLTLADASLQGGVRRVACPCLRHCL</sequence>
<keyword evidence="4" id="KW-1015">Disulfide bond</keyword>
<dbReference type="PROSITE" id="PS51828">
    <property type="entry name" value="PTX_2"/>
    <property type="match status" value="1"/>
</dbReference>
<dbReference type="InterPro" id="IPR013320">
    <property type="entry name" value="ConA-like_dom_sf"/>
</dbReference>
<gene>
    <name evidence="10" type="ORF">GRJ2_002099600</name>
</gene>
<evidence type="ECO:0000256" key="5">
    <source>
        <dbReference type="ARBA" id="ARBA00023180"/>
    </source>
</evidence>
<comment type="caution">
    <text evidence="6">Lacks conserved residue(s) required for the propagation of feature annotation.</text>
</comment>
<evidence type="ECO:0000313" key="11">
    <source>
        <dbReference type="Proteomes" id="UP001623348"/>
    </source>
</evidence>
<evidence type="ECO:0000259" key="9">
    <source>
        <dbReference type="PROSITE" id="PS51828"/>
    </source>
</evidence>
<dbReference type="Pfam" id="PF00354">
    <property type="entry name" value="Pentaxin"/>
    <property type="match status" value="1"/>
</dbReference>
<reference evidence="10 11" key="1">
    <citation type="submission" date="2024-06" db="EMBL/GenBank/DDBJ databases">
        <title>The draft genome of Grus japonensis, version 3.</title>
        <authorList>
            <person name="Nabeshima K."/>
            <person name="Suzuki S."/>
            <person name="Onuma M."/>
        </authorList>
    </citation>
    <scope>NUCLEOTIDE SEQUENCE [LARGE SCALE GENOMIC DNA]</scope>
    <source>
        <strain evidence="10 11">451A</strain>
    </source>
</reference>
<keyword evidence="5" id="KW-0325">Glycoprotein</keyword>
<dbReference type="InterPro" id="IPR001759">
    <property type="entry name" value="PTX_dom"/>
</dbReference>
<dbReference type="AlphaFoldDB" id="A0ABC9XF84"/>
<feature type="signal peptide" evidence="8">
    <location>
        <begin position="1"/>
        <end position="21"/>
    </location>
</feature>
<feature type="compositionally biased region" description="Basic residues" evidence="7">
    <location>
        <begin position="168"/>
        <end position="177"/>
    </location>
</feature>
<dbReference type="EMBL" id="BAAFJT010000015">
    <property type="protein sequence ID" value="GAB0196343.1"/>
    <property type="molecule type" value="Genomic_DNA"/>
</dbReference>
<dbReference type="GO" id="GO:0046872">
    <property type="term" value="F:metal ion binding"/>
    <property type="evidence" value="ECO:0007669"/>
    <property type="project" value="UniProtKB-KW"/>
</dbReference>
<name>A0ABC9XF84_GRUJA</name>
<feature type="chain" id="PRO_5044776588" evidence="8">
    <location>
        <begin position="22"/>
        <end position="460"/>
    </location>
</feature>
<dbReference type="InterPro" id="IPR051360">
    <property type="entry name" value="Neuronal_Pentraxin_Related"/>
</dbReference>
<comment type="cofactor">
    <cofactor evidence="1">
        <name>Ca(2+)</name>
        <dbReference type="ChEBI" id="CHEBI:29108"/>
    </cofactor>
</comment>
<feature type="region of interest" description="Disordered" evidence="7">
    <location>
        <begin position="133"/>
        <end position="209"/>
    </location>
</feature>
<feature type="compositionally biased region" description="Basic and acidic residues" evidence="7">
    <location>
        <begin position="178"/>
        <end position="191"/>
    </location>
</feature>
<organism evidence="10 11">
    <name type="scientific">Grus japonensis</name>
    <name type="common">Japanese crane</name>
    <name type="synonym">Red-crowned crane</name>
    <dbReference type="NCBI Taxonomy" id="30415"/>
    <lineage>
        <taxon>Eukaryota</taxon>
        <taxon>Metazoa</taxon>
        <taxon>Chordata</taxon>
        <taxon>Craniata</taxon>
        <taxon>Vertebrata</taxon>
        <taxon>Euteleostomi</taxon>
        <taxon>Archelosauria</taxon>
        <taxon>Archosauria</taxon>
        <taxon>Dinosauria</taxon>
        <taxon>Saurischia</taxon>
        <taxon>Theropoda</taxon>
        <taxon>Coelurosauria</taxon>
        <taxon>Aves</taxon>
        <taxon>Neognathae</taxon>
        <taxon>Neoaves</taxon>
        <taxon>Gruiformes</taxon>
        <taxon>Gruidae</taxon>
        <taxon>Grus</taxon>
    </lineage>
</organism>
<dbReference type="SMART" id="SM00159">
    <property type="entry name" value="PTX"/>
    <property type="match status" value="1"/>
</dbReference>
<evidence type="ECO:0000313" key="10">
    <source>
        <dbReference type="EMBL" id="GAB0196343.1"/>
    </source>
</evidence>
<proteinExistence type="predicted"/>
<feature type="region of interest" description="Disordered" evidence="7">
    <location>
        <begin position="226"/>
        <end position="245"/>
    </location>
</feature>
<dbReference type="PANTHER" id="PTHR19277">
    <property type="entry name" value="PENTRAXIN"/>
    <property type="match status" value="1"/>
</dbReference>
<dbReference type="PRINTS" id="PR00895">
    <property type="entry name" value="PENTAXIN"/>
</dbReference>
<evidence type="ECO:0000256" key="3">
    <source>
        <dbReference type="ARBA" id="ARBA00022837"/>
    </source>
</evidence>
<protein>
    <submittedName>
        <fullName evidence="10">Pentraxin-4</fullName>
    </submittedName>
</protein>
<dbReference type="InterPro" id="IPR030476">
    <property type="entry name" value="Pentaxin_CS"/>
</dbReference>
<evidence type="ECO:0000256" key="2">
    <source>
        <dbReference type="ARBA" id="ARBA00022723"/>
    </source>
</evidence>
<dbReference type="SUPFAM" id="SSF49899">
    <property type="entry name" value="Concanavalin A-like lectins/glucanases"/>
    <property type="match status" value="1"/>
</dbReference>
<evidence type="ECO:0000256" key="7">
    <source>
        <dbReference type="SAM" id="MobiDB-lite"/>
    </source>
</evidence>
<accession>A0ABC9XF84</accession>
<keyword evidence="3" id="KW-0106">Calcium</keyword>
<comment type="caution">
    <text evidence="10">The sequence shown here is derived from an EMBL/GenBank/DDBJ whole genome shotgun (WGS) entry which is preliminary data.</text>
</comment>
<keyword evidence="8" id="KW-0732">Signal</keyword>
<feature type="domain" description="Pentraxin (PTX)" evidence="9">
    <location>
        <begin position="252"/>
        <end position="458"/>
    </location>
</feature>
<dbReference type="Gene3D" id="2.60.120.200">
    <property type="match status" value="1"/>
</dbReference>
<evidence type="ECO:0000256" key="6">
    <source>
        <dbReference type="PROSITE-ProRule" id="PRU01172"/>
    </source>
</evidence>
<dbReference type="PANTHER" id="PTHR19277:SF122">
    <property type="entry name" value="PENTRAXIN-4"/>
    <property type="match status" value="1"/>
</dbReference>
<dbReference type="Proteomes" id="UP001623348">
    <property type="component" value="Unassembled WGS sequence"/>
</dbReference>